<dbReference type="OrthoDB" id="7278135at2"/>
<feature type="domain" description="Plasmid replication protein RepL" evidence="1">
    <location>
        <begin position="35"/>
        <end position="170"/>
    </location>
</feature>
<protein>
    <recommendedName>
        <fullName evidence="1">Plasmid replication protein RepL domain-containing protein</fullName>
    </recommendedName>
</protein>
<reference evidence="2 3" key="1">
    <citation type="submission" date="2017-07" db="EMBL/GenBank/DDBJ databases">
        <title>A draft genome sequence of Gluconacetobacter entanii LTH 4560.</title>
        <authorList>
            <person name="Skraban J."/>
            <person name="Cleenwerck I."/>
            <person name="Vandamme P."/>
            <person name="Trcek J."/>
        </authorList>
    </citation>
    <scope>NUCLEOTIDE SEQUENCE [LARGE SCALE GENOMIC DNA]</scope>
    <source>
        <strain evidence="2 3">LTH 4560</strain>
    </source>
</reference>
<dbReference type="InterPro" id="IPR008813">
    <property type="entry name" value="Plasmid_replication_RepL"/>
</dbReference>
<proteinExistence type="predicted"/>
<evidence type="ECO:0000259" key="1">
    <source>
        <dbReference type="Pfam" id="PF05732"/>
    </source>
</evidence>
<dbReference type="Gene3D" id="1.10.10.10">
    <property type="entry name" value="Winged helix-like DNA-binding domain superfamily/Winged helix DNA-binding domain"/>
    <property type="match status" value="1"/>
</dbReference>
<evidence type="ECO:0000313" key="2">
    <source>
        <dbReference type="EMBL" id="PYD60123.1"/>
    </source>
</evidence>
<dbReference type="Pfam" id="PF05732">
    <property type="entry name" value="RepL"/>
    <property type="match status" value="1"/>
</dbReference>
<name>A0A318PU34_9PROT</name>
<dbReference type="AlphaFoldDB" id="A0A318PU34"/>
<dbReference type="RefSeq" id="WP_110914781.1">
    <property type="nucleotide sequence ID" value="NZ_NKUF01000095.1"/>
</dbReference>
<dbReference type="InterPro" id="IPR036390">
    <property type="entry name" value="WH_DNA-bd_sf"/>
</dbReference>
<dbReference type="InterPro" id="IPR036388">
    <property type="entry name" value="WH-like_DNA-bd_sf"/>
</dbReference>
<organism evidence="2 3">
    <name type="scientific">Gluconacetobacter entanii</name>
    <dbReference type="NCBI Taxonomy" id="108528"/>
    <lineage>
        <taxon>Bacteria</taxon>
        <taxon>Pseudomonadati</taxon>
        <taxon>Pseudomonadota</taxon>
        <taxon>Alphaproteobacteria</taxon>
        <taxon>Acetobacterales</taxon>
        <taxon>Acetobacteraceae</taxon>
        <taxon>Gluconacetobacter</taxon>
    </lineage>
</organism>
<dbReference type="EMBL" id="NKUF01000095">
    <property type="protein sequence ID" value="PYD60123.1"/>
    <property type="molecule type" value="Genomic_DNA"/>
</dbReference>
<evidence type="ECO:0000313" key="3">
    <source>
        <dbReference type="Proteomes" id="UP000248301"/>
    </source>
</evidence>
<comment type="caution">
    <text evidence="2">The sequence shown here is derived from an EMBL/GenBank/DDBJ whole genome shotgun (WGS) entry which is preliminary data.</text>
</comment>
<dbReference type="GO" id="GO:0006260">
    <property type="term" value="P:DNA replication"/>
    <property type="evidence" value="ECO:0007669"/>
    <property type="project" value="InterPro"/>
</dbReference>
<sequence length="185" mass="20983">MTSFVDLNVTTKLGIMMTTYCTYPRWNGALNMATFFNGQRRLLDAETGEIIEAQVVTKTIGDAGFHKVWLSEILELVDEVGNAKMKILMWLLSKADHQNQVLATHQEIANATATSPKTVQRLMRSLKAALVIVEPRRSLWRLNPDVIFKGDHRQRMNVLVKYRSESAQADMFDLDTKRTAKKDAA</sequence>
<gene>
    <name evidence="2" type="ORF">CFR72_16220</name>
</gene>
<dbReference type="GO" id="GO:0006276">
    <property type="term" value="P:plasmid maintenance"/>
    <property type="evidence" value="ECO:0007669"/>
    <property type="project" value="InterPro"/>
</dbReference>
<accession>A0A318PU34</accession>
<dbReference type="SUPFAM" id="SSF46785">
    <property type="entry name" value="Winged helix' DNA-binding domain"/>
    <property type="match status" value="1"/>
</dbReference>
<dbReference type="Proteomes" id="UP000248301">
    <property type="component" value="Unassembled WGS sequence"/>
</dbReference>